<dbReference type="AlphaFoldDB" id="A0A7M2YWS0"/>
<reference evidence="2" key="2">
    <citation type="journal article" date="2019" name="MicrobiologyOpen">
        <title>High-quality draft genome sequence of Gaiella occulta isolated from a 150 meter deep mineral water borehole and comparison with the genome sequences of other deep-branching lineages of the phylum Actinobacteria.</title>
        <authorList>
            <person name="Severino R."/>
            <person name="Froufe H.J.C."/>
            <person name="Barroso C."/>
            <person name="Albuquerque L."/>
            <person name="Lobo-da-Cunha A."/>
            <person name="da Costa M.S."/>
            <person name="Egas C."/>
        </authorList>
    </citation>
    <scope>NUCLEOTIDE SEQUENCE [LARGE SCALE GENOMIC DNA]</scope>
    <source>
        <strain evidence="2">F2-233</strain>
    </source>
</reference>
<sequence length="80" mass="8276">MWSHHSWAMTLGVEDVPLLSDGNGEAARGFDVAFAPLEVADVAARSAFLIAGDTVRAAWMLGTDLPDVDAIVAAASPPSP</sequence>
<keyword evidence="2" id="KW-1185">Reference proteome</keyword>
<gene>
    <name evidence="1" type="ORF">Gocc_1405</name>
</gene>
<name>A0A7M2YWS0_9ACTN</name>
<accession>A0A7M2YWS0</accession>
<evidence type="ECO:0000313" key="2">
    <source>
        <dbReference type="Proteomes" id="UP000254134"/>
    </source>
</evidence>
<comment type="caution">
    <text evidence="1">The sequence shown here is derived from an EMBL/GenBank/DDBJ whole genome shotgun (WGS) entry which is preliminary data.</text>
</comment>
<dbReference type="SUPFAM" id="SSF52833">
    <property type="entry name" value="Thioredoxin-like"/>
    <property type="match status" value="1"/>
</dbReference>
<dbReference type="Gene3D" id="3.40.30.10">
    <property type="entry name" value="Glutaredoxin"/>
    <property type="match status" value="1"/>
</dbReference>
<proteinExistence type="predicted"/>
<dbReference type="Proteomes" id="UP000254134">
    <property type="component" value="Unassembled WGS sequence"/>
</dbReference>
<dbReference type="InterPro" id="IPR036249">
    <property type="entry name" value="Thioredoxin-like_sf"/>
</dbReference>
<dbReference type="EMBL" id="QQZY01000003">
    <property type="protein sequence ID" value="RDI74516.1"/>
    <property type="molecule type" value="Genomic_DNA"/>
</dbReference>
<evidence type="ECO:0000313" key="1">
    <source>
        <dbReference type="EMBL" id="RDI74516.1"/>
    </source>
</evidence>
<protein>
    <submittedName>
        <fullName evidence="1">Uncharacterized protein</fullName>
    </submittedName>
</protein>
<reference evidence="1 2" key="1">
    <citation type="submission" date="2018-07" db="EMBL/GenBank/DDBJ databases">
        <title>High-quality-draft genome sequence of Gaiella occulta.</title>
        <authorList>
            <person name="Severino R."/>
            <person name="Froufe H.J.C."/>
            <person name="Rainey F.A."/>
            <person name="Barroso C."/>
            <person name="Albuquerque L."/>
            <person name="Lobo-Da-Cunha A."/>
            <person name="Da Costa M.S."/>
            <person name="Egas C."/>
        </authorList>
    </citation>
    <scope>NUCLEOTIDE SEQUENCE [LARGE SCALE GENOMIC DNA]</scope>
    <source>
        <strain evidence="1 2">F2-233</strain>
    </source>
</reference>
<organism evidence="1 2">
    <name type="scientific">Gaiella occulta</name>
    <dbReference type="NCBI Taxonomy" id="1002870"/>
    <lineage>
        <taxon>Bacteria</taxon>
        <taxon>Bacillati</taxon>
        <taxon>Actinomycetota</taxon>
        <taxon>Thermoleophilia</taxon>
        <taxon>Gaiellales</taxon>
        <taxon>Gaiellaceae</taxon>
        <taxon>Gaiella</taxon>
    </lineage>
</organism>